<accession>A0A5N5F6F5</accession>
<feature type="domain" description="Disease resistance protein RPS4B/Roq1-like leucine-rich repeats" evidence="5">
    <location>
        <begin position="584"/>
        <end position="653"/>
    </location>
</feature>
<dbReference type="InterPro" id="IPR055414">
    <property type="entry name" value="LRR_R13L4/SHOC2-like"/>
</dbReference>
<dbReference type="EMBL" id="SMOL01000768">
    <property type="protein sequence ID" value="KAB2598628.1"/>
    <property type="molecule type" value="Genomic_DNA"/>
</dbReference>
<feature type="compositionally biased region" description="Pro residues" evidence="4">
    <location>
        <begin position="1412"/>
        <end position="1425"/>
    </location>
</feature>
<protein>
    <submittedName>
        <fullName evidence="7">Protein suppressor of npr1-1</fullName>
    </submittedName>
</protein>
<evidence type="ECO:0000259" key="5">
    <source>
        <dbReference type="Pfam" id="PF23286"/>
    </source>
</evidence>
<dbReference type="InterPro" id="IPR001611">
    <property type="entry name" value="Leu-rich_rpt"/>
</dbReference>
<evidence type="ECO:0000313" key="7">
    <source>
        <dbReference type="EMBL" id="KAB2598628.1"/>
    </source>
</evidence>
<dbReference type="Gene3D" id="3.80.10.10">
    <property type="entry name" value="Ribonuclease Inhibitor"/>
    <property type="match status" value="9"/>
</dbReference>
<feature type="domain" description="Disease resistance protein RPS4B/Roq1-like leucine-rich repeats" evidence="5">
    <location>
        <begin position="654"/>
        <end position="723"/>
    </location>
</feature>
<organism evidence="7 8">
    <name type="scientific">Pyrus ussuriensis x Pyrus communis</name>
    <dbReference type="NCBI Taxonomy" id="2448454"/>
    <lineage>
        <taxon>Eukaryota</taxon>
        <taxon>Viridiplantae</taxon>
        <taxon>Streptophyta</taxon>
        <taxon>Embryophyta</taxon>
        <taxon>Tracheophyta</taxon>
        <taxon>Spermatophyta</taxon>
        <taxon>Magnoliopsida</taxon>
        <taxon>eudicotyledons</taxon>
        <taxon>Gunneridae</taxon>
        <taxon>Pentapetalae</taxon>
        <taxon>rosids</taxon>
        <taxon>fabids</taxon>
        <taxon>Rosales</taxon>
        <taxon>Rosaceae</taxon>
        <taxon>Amygdaloideae</taxon>
        <taxon>Maleae</taxon>
        <taxon>Pyrus</taxon>
    </lineage>
</organism>
<keyword evidence="2" id="KW-0677">Repeat</keyword>
<dbReference type="InterPro" id="IPR032675">
    <property type="entry name" value="LRR_dom_sf"/>
</dbReference>
<dbReference type="SMART" id="SM00367">
    <property type="entry name" value="LRR_CC"/>
    <property type="match status" value="13"/>
</dbReference>
<feature type="domain" description="Disease resistance protein RPS4B/Roq1-like leucine-rich repeats" evidence="5">
    <location>
        <begin position="514"/>
        <end position="583"/>
    </location>
</feature>
<dbReference type="InterPro" id="IPR011713">
    <property type="entry name" value="Leu-rich_rpt_3"/>
</dbReference>
<name>A0A5N5F6F5_9ROSA</name>
<feature type="domain" description="Disease resistance R13L4/SHOC-2-like LRR" evidence="6">
    <location>
        <begin position="1167"/>
        <end position="1274"/>
    </location>
</feature>
<dbReference type="InterPro" id="IPR003591">
    <property type="entry name" value="Leu-rich_rpt_typical-subtyp"/>
</dbReference>
<feature type="domain" description="Disease resistance protein RPS4B/Roq1-like leucine-rich repeats" evidence="5">
    <location>
        <begin position="374"/>
        <end position="443"/>
    </location>
</feature>
<dbReference type="InterPro" id="IPR058546">
    <property type="entry name" value="RPS4B/Roq1-like_LRR"/>
</dbReference>
<dbReference type="Pfam" id="PF23598">
    <property type="entry name" value="LRR_14"/>
    <property type="match status" value="1"/>
</dbReference>
<dbReference type="OrthoDB" id="1163719at2759"/>
<feature type="domain" description="Disease resistance protein RPS4B/Roq1-like leucine-rich repeats" evidence="5">
    <location>
        <begin position="444"/>
        <end position="513"/>
    </location>
</feature>
<dbReference type="InterPro" id="IPR006553">
    <property type="entry name" value="Leu-rich_rpt_Cys-con_subtyp"/>
</dbReference>
<feature type="domain" description="Disease resistance protein RPS4B/Roq1-like leucine-rich repeats" evidence="5">
    <location>
        <begin position="793"/>
        <end position="863"/>
    </location>
</feature>
<dbReference type="SUPFAM" id="SSF52047">
    <property type="entry name" value="RNI-like"/>
    <property type="match status" value="1"/>
</dbReference>
<keyword evidence="3" id="KW-0611">Plant defense</keyword>
<gene>
    <name evidence="7" type="ORF">D8674_001548</name>
</gene>
<dbReference type="SUPFAM" id="SSF52058">
    <property type="entry name" value="L domain-like"/>
    <property type="match status" value="4"/>
</dbReference>
<dbReference type="Proteomes" id="UP000327157">
    <property type="component" value="Chromosome 1"/>
</dbReference>
<evidence type="ECO:0000256" key="1">
    <source>
        <dbReference type="ARBA" id="ARBA00022614"/>
    </source>
</evidence>
<reference evidence="7 8" key="1">
    <citation type="submission" date="2019-09" db="EMBL/GenBank/DDBJ databases">
        <authorList>
            <person name="Ou C."/>
        </authorList>
    </citation>
    <scope>NUCLEOTIDE SEQUENCE [LARGE SCALE GENOMIC DNA]</scope>
    <source>
        <strain evidence="7">S2</strain>
        <tissue evidence="7">Leaf</tissue>
    </source>
</reference>
<dbReference type="SMART" id="SM00369">
    <property type="entry name" value="LRR_TYP"/>
    <property type="match status" value="18"/>
</dbReference>
<dbReference type="PROSITE" id="PS51450">
    <property type="entry name" value="LRR"/>
    <property type="match status" value="1"/>
</dbReference>
<evidence type="ECO:0000256" key="2">
    <source>
        <dbReference type="ARBA" id="ARBA00022737"/>
    </source>
</evidence>
<reference evidence="8" key="2">
    <citation type="submission" date="2019-10" db="EMBL/GenBank/DDBJ databases">
        <title>A de novo genome assembly of a pear dwarfing rootstock.</title>
        <authorList>
            <person name="Wang F."/>
            <person name="Wang J."/>
            <person name="Li S."/>
            <person name="Zhang Y."/>
            <person name="Fang M."/>
            <person name="Ma L."/>
            <person name="Zhao Y."/>
            <person name="Jiang S."/>
        </authorList>
    </citation>
    <scope>NUCLEOTIDE SEQUENCE [LARGE SCALE GENOMIC DNA]</scope>
</reference>
<feature type="domain" description="Disease resistance protein RPS4B/Roq1-like leucine-rich repeats" evidence="5">
    <location>
        <begin position="1003"/>
        <end position="1068"/>
    </location>
</feature>
<dbReference type="Pfam" id="PF23286">
    <property type="entry name" value="LRR_13"/>
    <property type="match status" value="9"/>
</dbReference>
<proteinExistence type="predicted"/>
<keyword evidence="8" id="KW-1185">Reference proteome</keyword>
<feature type="domain" description="Disease resistance protein RPS4B/Roq1-like leucine-rich repeats" evidence="5">
    <location>
        <begin position="864"/>
        <end position="933"/>
    </location>
</feature>
<reference evidence="7 8" key="3">
    <citation type="submission" date="2019-11" db="EMBL/GenBank/DDBJ databases">
        <title>A de novo genome assembly of a pear dwarfing rootstock.</title>
        <authorList>
            <person name="Wang F."/>
            <person name="Wang J."/>
            <person name="Li S."/>
            <person name="Zhang Y."/>
            <person name="Fang M."/>
            <person name="Ma L."/>
            <person name="Zhao Y."/>
            <person name="Jiang S."/>
        </authorList>
    </citation>
    <scope>NUCLEOTIDE SEQUENCE [LARGE SCALE GENOMIC DNA]</scope>
    <source>
        <strain evidence="7">S2</strain>
        <tissue evidence="7">Leaf</tissue>
    </source>
</reference>
<feature type="region of interest" description="Disordered" evidence="4">
    <location>
        <begin position="1410"/>
        <end position="1432"/>
    </location>
</feature>
<comment type="caution">
    <text evidence="7">The sequence shown here is derived from an EMBL/GenBank/DDBJ whole genome shotgun (WGS) entry which is preliminary data.</text>
</comment>
<keyword evidence="1" id="KW-0433">Leucine-rich repeat</keyword>
<dbReference type="PANTHER" id="PTHR47186">
    <property type="entry name" value="LEUCINE-RICH REPEAT-CONTAINING PROTEIN 57"/>
    <property type="match status" value="1"/>
</dbReference>
<evidence type="ECO:0000256" key="3">
    <source>
        <dbReference type="ARBA" id="ARBA00022821"/>
    </source>
</evidence>
<dbReference type="PANTHER" id="PTHR47186:SF63">
    <property type="entry name" value="C-JID DOMAIN-CONTAINING PROTEIN"/>
    <property type="match status" value="1"/>
</dbReference>
<dbReference type="Pfam" id="PF07725">
    <property type="entry name" value="LRR_3"/>
    <property type="match status" value="1"/>
</dbReference>
<evidence type="ECO:0000313" key="8">
    <source>
        <dbReference type="Proteomes" id="UP000327157"/>
    </source>
</evidence>
<sequence>MQLAFYFIGRRGMLSLHQSATEAVETMILDSTILKEGCSNTEAFVSMTKLRLLMIRDDADTYTKHFDRYRLAVKDSFGHQTPSGSFIEHWIADLKFQSSQFRCLLWRYYPLKSWPSNFQFKNLVNLDMSYSCIEQLWKGAEPLEKLKFINLSHCQYLKKTPDFTRATSLEELSFAGCTRLCEVDPSISALKNLAILNLRWCNDLKILPSITGMKSLNLSGCSNFENLPSSIHMGSLQTLNLSGCSNLEKFPDISDVMEKLSELYLDGTAIKELPSSINKLTGLPVLDLRGCRELKSLPSSILMGSLQTLNLSGCSNFEKFPDISDVMERLSKLYLDGTAIKELPSSINKLTGLTVLNLRGCQELKSLPSSIHMGSLQTLNLSGCSNLEKFPDILDVMEKLSELDLSRTAIKELPSSINKLTGLTVLDLQGCRELKSLPSSIHMGSLQTLDLSGCSNLEKFPDILDVMEKLSELDLSRTAIKELPSSINKLTGLTVLDLPGCRELKSLPSSIHMGSLQTLDLSGCSNLEKFPDISDVMERLSELYLDGTAIKELPSSINKLTGLTVLDLRGCRQLKRLPSSIHMGSLQTLNLSGCSNLEKFPDISDVMEKLSELYLDGTAIKELPLSINKLTGLPVLDLRGCRELKSLPSSIHMGSLQTLDLSGCSNLEKFPDILDVMEKLSDLDLSRTAIKELPSSINKLTGLTVLDLRGCRELKSLPSSIHMGSLQTLDLFGCSNLKKFPDISDIMERLSELYLDETAIKELPSSINKLTGLTVMDLRGCRELKSLPSSIHMGSLETLNLCGCSNFEKFPDISDVMERLSELYLDGTAIKELPSSINKLTGLTVMDLPGCRELKSLPSSIHMGSLRTLNLSGCSNFEKFPDISDVMEKLSELYLDETAIKELPSSINKLTALTVLDLRGCRELKSLPSSILMGSLQTLNLSGCSNFEKFPDISDVMEKLSELYLDGTAIKELPSSINKLTGLTVLDLRGCQELKSLPSSIHMGSLQILNLSGCSNFEKFPDISDVMEKVSGLYLDGTAIKELPSSINKLTGLATLDLTGCRELKSLAVIWDLFKPLSFLVAQTLRSFEISDVMEKLSELYLDGTAIKELPWSIRNLPRLVTLNLRDCKELKSFPSSICDLKSLQYVSLSGCTKFEVFANIVEKMGLRELHLHGTSIKRIPPSIECLHGLVLLNLRNCKSLGSLPDDLCNLVSLTVLILSGCSKLQNLPEKLGNLESLWNLEVEGSGIKQLPLSLLRLNKLIRLSCHGCKEMTAPFSSWSTSMEDCSHRGLVHLDLSDCNLLELSGIAHLSSLKTLDLCRNNFESLPAEMNRLHRLTDLKLEGCKRLKSIPELSSIISFIDAHDCTALESVSRPKLLYRNLYFTFSNCFQLVQNLFEYIVEAHQVSLSLSPSLPPPHHPPPPPPACESTKHI</sequence>
<evidence type="ECO:0000259" key="6">
    <source>
        <dbReference type="Pfam" id="PF23598"/>
    </source>
</evidence>
<evidence type="ECO:0000256" key="4">
    <source>
        <dbReference type="SAM" id="MobiDB-lite"/>
    </source>
</evidence>
<feature type="domain" description="Disease resistance protein RPS4B/Roq1-like leucine-rich repeats" evidence="5">
    <location>
        <begin position="234"/>
        <end position="303"/>
    </location>
</feature>